<evidence type="ECO:0000256" key="1">
    <source>
        <dbReference type="ARBA" id="ARBA00023015"/>
    </source>
</evidence>
<dbReference type="InterPro" id="IPR018060">
    <property type="entry name" value="HTH_AraC"/>
</dbReference>
<keyword evidence="4" id="KW-1133">Transmembrane helix</keyword>
<dbReference type="eggNOG" id="COG2207">
    <property type="taxonomic scope" value="Bacteria"/>
</dbReference>
<dbReference type="HOGENOM" id="CLU_041408_4_2_10"/>
<dbReference type="Gene3D" id="1.10.10.60">
    <property type="entry name" value="Homeodomain-like"/>
    <property type="match status" value="1"/>
</dbReference>
<dbReference type="Pfam" id="PF12833">
    <property type="entry name" value="HTH_18"/>
    <property type="match status" value="1"/>
</dbReference>
<sequence length="357" mass="41437">MSYLLIAILSQSFTIAYLFRKDFKKNRQELFLLCIVLIMAIIFLMKFAFLMLTENVLYARYSPAITIATPPLLYLYVKSVFSEIPVLKKEIIKHLLPSALLTIAFVIVGINIVINKDYSWINLYKKVYDVLFFTVNLTYHSYILSIILNKKNITNPKLLWLKWPVILWIGGVALLLFSKIIDNQQLISTSIIFAMIGFIIFLIKLSKLKQNLLELRSSDTANIESTLPKKPKYEKSSLKDNDLNAILLKLEAYMVNDKPYLDPNFALLDMANDIEISKHNITEVLNTVLNKNFFLYINEYRIKEAKLKMAIRPTEKLNIIAHFSGYNSKTTFIKYFKQIEGITPSEYRKKLSDKDPN</sequence>
<feature type="transmembrane region" description="Helical" evidence="4">
    <location>
        <begin position="187"/>
        <end position="206"/>
    </location>
</feature>
<evidence type="ECO:0000313" key="6">
    <source>
        <dbReference type="EMBL" id="CDF78640.1"/>
    </source>
</evidence>
<dbReference type="AlphaFoldDB" id="T2KIK7"/>
<evidence type="ECO:0000256" key="2">
    <source>
        <dbReference type="ARBA" id="ARBA00023125"/>
    </source>
</evidence>
<keyword evidence="7" id="KW-1185">Reference proteome</keyword>
<keyword evidence="1" id="KW-0805">Transcription regulation</keyword>
<feature type="transmembrane region" description="Helical" evidence="4">
    <location>
        <begin position="30"/>
        <end position="52"/>
    </location>
</feature>
<reference evidence="6 7" key="1">
    <citation type="journal article" date="2013" name="Appl. Environ. Microbiol.">
        <title>The genome of the alga-associated marine flavobacterium Formosa agariphila KMM 3901T reveals a broad potential for degradation of algal polysaccharides.</title>
        <authorList>
            <person name="Mann A.J."/>
            <person name="Hahnke R.L."/>
            <person name="Huang S."/>
            <person name="Werner J."/>
            <person name="Xing P."/>
            <person name="Barbeyron T."/>
            <person name="Huettel B."/>
            <person name="Stueber K."/>
            <person name="Reinhardt R."/>
            <person name="Harder J."/>
            <person name="Gloeckner F.O."/>
            <person name="Amann R.I."/>
            <person name="Teeling H."/>
        </authorList>
    </citation>
    <scope>NUCLEOTIDE SEQUENCE [LARGE SCALE GENOMIC DNA]</scope>
    <source>
        <strain evidence="7">DSM 15362 / KCTC 12365 / LMG 23005 / KMM 3901</strain>
    </source>
</reference>
<dbReference type="PATRIC" id="fig|1347342.6.peg.938"/>
<dbReference type="PANTHER" id="PTHR43280:SF29">
    <property type="entry name" value="ARAC-FAMILY TRANSCRIPTIONAL REGULATOR"/>
    <property type="match status" value="1"/>
</dbReference>
<keyword evidence="4" id="KW-0812">Transmembrane</keyword>
<name>T2KIK7_FORAG</name>
<dbReference type="GO" id="GO:0043565">
    <property type="term" value="F:sequence-specific DNA binding"/>
    <property type="evidence" value="ECO:0007669"/>
    <property type="project" value="InterPro"/>
</dbReference>
<keyword evidence="2" id="KW-0238">DNA-binding</keyword>
<protein>
    <submittedName>
        <fullName evidence="6">Transcriptional regulator, AraC family</fullName>
    </submittedName>
</protein>
<dbReference type="PANTHER" id="PTHR43280">
    <property type="entry name" value="ARAC-FAMILY TRANSCRIPTIONAL REGULATOR"/>
    <property type="match status" value="1"/>
</dbReference>
<accession>T2KIK7</accession>
<dbReference type="PROSITE" id="PS01124">
    <property type="entry name" value="HTH_ARAC_FAMILY_2"/>
    <property type="match status" value="1"/>
</dbReference>
<evidence type="ECO:0000256" key="3">
    <source>
        <dbReference type="ARBA" id="ARBA00023163"/>
    </source>
</evidence>
<keyword evidence="4" id="KW-0472">Membrane</keyword>
<dbReference type="SUPFAM" id="SSF46689">
    <property type="entry name" value="Homeodomain-like"/>
    <property type="match status" value="1"/>
</dbReference>
<feature type="domain" description="HTH araC/xylS-type" evidence="5">
    <location>
        <begin position="244"/>
        <end position="350"/>
    </location>
</feature>
<proteinExistence type="predicted"/>
<feature type="transmembrane region" description="Helical" evidence="4">
    <location>
        <begin position="95"/>
        <end position="114"/>
    </location>
</feature>
<evidence type="ECO:0000256" key="4">
    <source>
        <dbReference type="SAM" id="Phobius"/>
    </source>
</evidence>
<organism evidence="6 7">
    <name type="scientific">Formosa agariphila (strain DSM 15362 / KCTC 12365 / LMG 23005 / KMM 3901 / M-2Alg 35-1)</name>
    <dbReference type="NCBI Taxonomy" id="1347342"/>
    <lineage>
        <taxon>Bacteria</taxon>
        <taxon>Pseudomonadati</taxon>
        <taxon>Bacteroidota</taxon>
        <taxon>Flavobacteriia</taxon>
        <taxon>Flavobacteriales</taxon>
        <taxon>Flavobacteriaceae</taxon>
        <taxon>Formosa</taxon>
    </lineage>
</organism>
<evidence type="ECO:0000313" key="7">
    <source>
        <dbReference type="Proteomes" id="UP000016160"/>
    </source>
</evidence>
<feature type="transmembrane region" description="Helical" evidence="4">
    <location>
        <begin position="160"/>
        <end position="181"/>
    </location>
</feature>
<evidence type="ECO:0000259" key="5">
    <source>
        <dbReference type="PROSITE" id="PS01124"/>
    </source>
</evidence>
<gene>
    <name evidence="6" type="ORF">BN863_9280</name>
</gene>
<feature type="transmembrane region" description="Helical" evidence="4">
    <location>
        <begin position="130"/>
        <end position="148"/>
    </location>
</feature>
<dbReference type="EMBL" id="HG315671">
    <property type="protein sequence ID" value="CDF78640.1"/>
    <property type="molecule type" value="Genomic_DNA"/>
</dbReference>
<dbReference type="SMART" id="SM00342">
    <property type="entry name" value="HTH_ARAC"/>
    <property type="match status" value="1"/>
</dbReference>
<dbReference type="GO" id="GO:0003700">
    <property type="term" value="F:DNA-binding transcription factor activity"/>
    <property type="evidence" value="ECO:0007669"/>
    <property type="project" value="InterPro"/>
</dbReference>
<dbReference type="Proteomes" id="UP000016160">
    <property type="component" value="Chromosome"/>
</dbReference>
<dbReference type="STRING" id="1347342.BN863_9280"/>
<dbReference type="InterPro" id="IPR009057">
    <property type="entry name" value="Homeodomain-like_sf"/>
</dbReference>
<keyword evidence="3" id="KW-0804">Transcription</keyword>